<dbReference type="EMBL" id="SOFS01000012">
    <property type="protein sequence ID" value="TFC22679.1"/>
    <property type="molecule type" value="Genomic_DNA"/>
</dbReference>
<evidence type="ECO:0000313" key="3">
    <source>
        <dbReference type="EMBL" id="TFC22679.1"/>
    </source>
</evidence>
<protein>
    <submittedName>
        <fullName evidence="3">Uncharacterized protein</fullName>
    </submittedName>
</protein>
<feature type="transmembrane region" description="Helical" evidence="2">
    <location>
        <begin position="129"/>
        <end position="149"/>
    </location>
</feature>
<keyword evidence="2" id="KW-0472">Membrane</keyword>
<proteinExistence type="predicted"/>
<feature type="transmembrane region" description="Helical" evidence="2">
    <location>
        <begin position="161"/>
        <end position="181"/>
    </location>
</feature>
<dbReference type="RefSeq" id="WP_134448034.1">
    <property type="nucleotide sequence ID" value="NZ_SOFS01000012.1"/>
</dbReference>
<feature type="transmembrane region" description="Helical" evidence="2">
    <location>
        <begin position="12"/>
        <end position="32"/>
    </location>
</feature>
<keyword evidence="4" id="KW-1185">Reference proteome</keyword>
<evidence type="ECO:0000256" key="2">
    <source>
        <dbReference type="SAM" id="Phobius"/>
    </source>
</evidence>
<keyword evidence="2" id="KW-0812">Transmembrane</keyword>
<feature type="transmembrane region" description="Helical" evidence="2">
    <location>
        <begin position="101"/>
        <end position="123"/>
    </location>
</feature>
<accession>A0ABY2IQQ5</accession>
<evidence type="ECO:0000313" key="4">
    <source>
        <dbReference type="Proteomes" id="UP000297604"/>
    </source>
</evidence>
<organism evidence="3 4">
    <name type="scientific">Cryobacterium glucosi</name>
    <dbReference type="NCBI Taxonomy" id="1259175"/>
    <lineage>
        <taxon>Bacteria</taxon>
        <taxon>Bacillati</taxon>
        <taxon>Actinomycetota</taxon>
        <taxon>Actinomycetes</taxon>
        <taxon>Micrococcales</taxon>
        <taxon>Microbacteriaceae</taxon>
        <taxon>Cryobacterium</taxon>
    </lineage>
</organism>
<comment type="caution">
    <text evidence="3">The sequence shown here is derived from an EMBL/GenBank/DDBJ whole genome shotgun (WGS) entry which is preliminary data.</text>
</comment>
<name>A0ABY2IQQ5_9MICO</name>
<keyword evidence="2" id="KW-1133">Transmembrane helix</keyword>
<feature type="region of interest" description="Disordered" evidence="1">
    <location>
        <begin position="52"/>
        <end position="90"/>
    </location>
</feature>
<dbReference type="Proteomes" id="UP000297604">
    <property type="component" value="Unassembled WGS sequence"/>
</dbReference>
<gene>
    <name evidence="3" type="ORF">E3O46_04380</name>
</gene>
<sequence>MSRQILTAIPRRSIAVGAFALLAFAGVVFGLFTPRTKDKFAEEVIVRPENELPMAASQRDDASGSDEEILGPENKPPTAPSETDDKSGHAEESLLARVGKMVVIVLVLGIIAVTVYATMVYSFSQPLGIPSLNAVLGTVTLVGLIFQALSELVRGKLQDTFKVAGHGLVIMGGTLLAFSLWGTLGLKWPW</sequence>
<evidence type="ECO:0000256" key="1">
    <source>
        <dbReference type="SAM" id="MobiDB-lite"/>
    </source>
</evidence>
<reference evidence="3 4" key="1">
    <citation type="submission" date="2019-03" db="EMBL/GenBank/DDBJ databases">
        <title>Genomics of glacier-inhabiting Cryobacterium strains.</title>
        <authorList>
            <person name="Liu Q."/>
            <person name="Xin Y.-H."/>
        </authorList>
    </citation>
    <scope>NUCLEOTIDE SEQUENCE [LARGE SCALE GENOMIC DNA]</scope>
    <source>
        <strain evidence="3 4">MDB1-5</strain>
    </source>
</reference>